<evidence type="ECO:0000256" key="4">
    <source>
        <dbReference type="ARBA" id="ARBA00022679"/>
    </source>
</evidence>
<dbReference type="Gene3D" id="2.40.50.140">
    <property type="entry name" value="Nucleic acid-binding proteins"/>
    <property type="match status" value="1"/>
</dbReference>
<reference evidence="25 26" key="1">
    <citation type="submission" date="2019-07" db="EMBL/GenBank/DDBJ databases">
        <authorList>
            <person name="Zhao L.H."/>
        </authorList>
    </citation>
    <scope>NUCLEOTIDE SEQUENCE [LARGE SCALE GENOMIC DNA]</scope>
    <source>
        <strain evidence="25 26">Co35</strain>
    </source>
</reference>
<dbReference type="GO" id="GO:0004527">
    <property type="term" value="F:exonuclease activity"/>
    <property type="evidence" value="ECO:0007669"/>
    <property type="project" value="UniProtKB-KW"/>
</dbReference>
<feature type="compositionally biased region" description="Basic and acidic residues" evidence="23">
    <location>
        <begin position="299"/>
        <end position="308"/>
    </location>
</feature>
<evidence type="ECO:0000256" key="13">
    <source>
        <dbReference type="ARBA" id="ARBA00022932"/>
    </source>
</evidence>
<gene>
    <name evidence="25" type="ORF">FNM00_07725</name>
</gene>
<accession>A0A554SDI9</accession>
<protein>
    <recommendedName>
        <fullName evidence="2">DNA ligase (ATP)</fullName>
        <ecNumber evidence="2">6.5.1.1</ecNumber>
    </recommendedName>
    <alternativeName>
        <fullName evidence="19">NHEJ DNA polymerase</fullName>
    </alternativeName>
</protein>
<dbReference type="GO" id="GO:0003910">
    <property type="term" value="F:DNA ligase (ATP) activity"/>
    <property type="evidence" value="ECO:0007669"/>
    <property type="project" value="UniProtKB-EC"/>
</dbReference>
<comment type="catalytic activity">
    <reaction evidence="20">
        <text>ATP + (deoxyribonucleotide)n-3'-hydroxyl + 5'-phospho-(deoxyribonucleotide)m = (deoxyribonucleotide)n+m + AMP + diphosphate.</text>
        <dbReference type="EC" id="6.5.1.1"/>
    </reaction>
</comment>
<dbReference type="PROSITE" id="PS50160">
    <property type="entry name" value="DNA_LIGASE_A3"/>
    <property type="match status" value="1"/>
</dbReference>
<feature type="domain" description="ATP-dependent DNA ligase family profile" evidence="24">
    <location>
        <begin position="566"/>
        <end position="667"/>
    </location>
</feature>
<evidence type="ECO:0000256" key="16">
    <source>
        <dbReference type="ARBA" id="ARBA00023204"/>
    </source>
</evidence>
<dbReference type="Gene3D" id="3.30.1490.70">
    <property type="match status" value="1"/>
</dbReference>
<evidence type="ECO:0000256" key="15">
    <source>
        <dbReference type="ARBA" id="ARBA00023172"/>
    </source>
</evidence>
<dbReference type="EC" id="6.5.1.1" evidence="2"/>
<evidence type="ECO:0000256" key="17">
    <source>
        <dbReference type="ARBA" id="ARBA00023211"/>
    </source>
</evidence>
<keyword evidence="7" id="KW-0479">Metal-binding</keyword>
<dbReference type="InterPro" id="IPR033649">
    <property type="entry name" value="MtLigD_Pol-like"/>
</dbReference>
<evidence type="ECO:0000259" key="24">
    <source>
        <dbReference type="PROSITE" id="PS50160"/>
    </source>
</evidence>
<dbReference type="AlphaFoldDB" id="A0A554SDI9"/>
<dbReference type="OrthoDB" id="9802472at2"/>
<dbReference type="EMBL" id="VLNT01000004">
    <property type="protein sequence ID" value="TSD64414.1"/>
    <property type="molecule type" value="Genomic_DNA"/>
</dbReference>
<dbReference type="InterPro" id="IPR014145">
    <property type="entry name" value="LigD_pol_dom"/>
</dbReference>
<dbReference type="InterPro" id="IPR012310">
    <property type="entry name" value="DNA_ligase_ATP-dep_cent"/>
</dbReference>
<comment type="similarity">
    <text evidence="22">In the N-terminal section; belongs to the LigD polymerase family.</text>
</comment>
<keyword evidence="6" id="KW-0540">Nuclease</keyword>
<comment type="similarity">
    <text evidence="21">In the C-terminal section; belongs to the ATP-dependent DNA ligase family.</text>
</comment>
<keyword evidence="17" id="KW-0464">Manganese</keyword>
<dbReference type="GO" id="GO:0003887">
    <property type="term" value="F:DNA-directed DNA polymerase activity"/>
    <property type="evidence" value="ECO:0007669"/>
    <property type="project" value="UniProtKB-KW"/>
</dbReference>
<dbReference type="InterPro" id="IPR052171">
    <property type="entry name" value="NHEJ_LigD"/>
</dbReference>
<keyword evidence="12" id="KW-0067">ATP-binding</keyword>
<evidence type="ECO:0000256" key="12">
    <source>
        <dbReference type="ARBA" id="ARBA00022840"/>
    </source>
</evidence>
<dbReference type="CDD" id="cd07906">
    <property type="entry name" value="Adenylation_DNA_ligase_LigD_LigC"/>
    <property type="match status" value="1"/>
</dbReference>
<evidence type="ECO:0000313" key="26">
    <source>
        <dbReference type="Proteomes" id="UP000316988"/>
    </source>
</evidence>
<keyword evidence="4" id="KW-0808">Transferase</keyword>
<evidence type="ECO:0000256" key="7">
    <source>
        <dbReference type="ARBA" id="ARBA00022723"/>
    </source>
</evidence>
<evidence type="ECO:0000256" key="23">
    <source>
        <dbReference type="SAM" id="MobiDB-lite"/>
    </source>
</evidence>
<evidence type="ECO:0000256" key="19">
    <source>
        <dbReference type="ARBA" id="ARBA00029943"/>
    </source>
</evidence>
<dbReference type="GO" id="GO:0005524">
    <property type="term" value="F:ATP binding"/>
    <property type="evidence" value="ECO:0007669"/>
    <property type="project" value="UniProtKB-KW"/>
</dbReference>
<sequence>MAMSSAQTVTIDGRLLRLTHPDKVLYPATGTTKAEVIDYLVQVAPVMLPHLSGRPVTRKRWVNGVGTSDAPGDVFFEKNLPDSAPSWIRRVTVQHRSHRNVYPVFASVADLAWAGQVAALELHVPQWRVDDLGESLRPDRLVLDLDPGPGAGLAEAVEVAHAARELLADVGLEAVPVTSGSKGLHLYCSVDGSRDAEYLSSFAKQLAVALEEAHPDLVVSSMAKAKRGGKVLVDWSQNNGNKTTICPYSLRGREHPTVAVPRSWDELDGDLRQLEYGEVLERLRDSGDPMAGLAPQTPDRLDTYRSMRDASATPEPVPSERPRPHESDELRFVIQEHAARRRHWDFRLERDGVLVSWALPKGVPDDPSRNHLAVPTEDHPLEYASFHGDIPKGQYGAGHVDIWDSGTYTASKWRDDEVIATLHGSDNGGLGGVARTFALIRTGENWLIHLMKDQCSDPPADIGFVRPMLATLADARDVREGRWAFEMKWDGVRAVIAVDEERARIFSRAGRDVTASYPEVAEAARESIAPGTVIDGEIVALDAQAIPSFGLLQRRMGVEKAREVQALIDEVPVTYLAFDLLVGDGRSLQDSTYDERRRALRDLDLGAEILVTPEAFTGSLEDAIAASRRSKLEGVVAKRRDSRYVAGERSPAWLKIKHQHAQSVVVGGWRPGAPKGFGSLLVGIPGPDGLRYIGRVGTGFSDRQRAELSAILRRGRRVTPPFVDVPADVATDAIWTSPSVVGEVVYAGWTGSGILRHAVWRGIRKDLGPDDVHIESKE</sequence>
<dbReference type="GO" id="GO:0006310">
    <property type="term" value="P:DNA recombination"/>
    <property type="evidence" value="ECO:0007669"/>
    <property type="project" value="UniProtKB-KW"/>
</dbReference>
<dbReference type="PANTHER" id="PTHR42705">
    <property type="entry name" value="BIFUNCTIONAL NON-HOMOLOGOUS END JOINING PROTEIN LIGD"/>
    <property type="match status" value="1"/>
</dbReference>
<dbReference type="GO" id="GO:0006281">
    <property type="term" value="P:DNA repair"/>
    <property type="evidence" value="ECO:0007669"/>
    <property type="project" value="UniProtKB-KW"/>
</dbReference>
<dbReference type="InterPro" id="IPR012340">
    <property type="entry name" value="NA-bd_OB-fold"/>
</dbReference>
<dbReference type="PROSITE" id="PS00697">
    <property type="entry name" value="DNA_LIGASE_A1"/>
    <property type="match status" value="1"/>
</dbReference>
<evidence type="ECO:0000256" key="8">
    <source>
        <dbReference type="ARBA" id="ARBA00022741"/>
    </source>
</evidence>
<dbReference type="InterPro" id="IPR014146">
    <property type="entry name" value="LigD_ligase_dom"/>
</dbReference>
<keyword evidence="10" id="KW-0378">Hydrolase</keyword>
<dbReference type="SUPFAM" id="SSF50249">
    <property type="entry name" value="Nucleic acid-binding proteins"/>
    <property type="match status" value="1"/>
</dbReference>
<evidence type="ECO:0000256" key="6">
    <source>
        <dbReference type="ARBA" id="ARBA00022722"/>
    </source>
</evidence>
<dbReference type="InterPro" id="IPR014144">
    <property type="entry name" value="LigD_PE_domain"/>
</dbReference>
<dbReference type="NCBIfam" id="TIGR02778">
    <property type="entry name" value="ligD_pol"/>
    <property type="match status" value="1"/>
</dbReference>
<dbReference type="Pfam" id="PF21686">
    <property type="entry name" value="LigD_Prim-Pol"/>
    <property type="match status" value="1"/>
</dbReference>
<dbReference type="Pfam" id="PF13298">
    <property type="entry name" value="LigD_N"/>
    <property type="match status" value="1"/>
</dbReference>
<dbReference type="InterPro" id="IPR016059">
    <property type="entry name" value="DNA_ligase_ATP-dep_CS"/>
</dbReference>
<evidence type="ECO:0000256" key="3">
    <source>
        <dbReference type="ARBA" id="ARBA00022598"/>
    </source>
</evidence>
<dbReference type="SUPFAM" id="SSF56091">
    <property type="entry name" value="DNA ligase/mRNA capping enzyme, catalytic domain"/>
    <property type="match status" value="1"/>
</dbReference>
<dbReference type="NCBIfam" id="TIGR02777">
    <property type="entry name" value="LigD_PE_dom"/>
    <property type="match status" value="1"/>
</dbReference>
<organism evidence="25 26">
    <name type="scientific">Aeromicrobium piscarium</name>
    <dbReference type="NCBI Taxonomy" id="2590901"/>
    <lineage>
        <taxon>Bacteria</taxon>
        <taxon>Bacillati</taxon>
        <taxon>Actinomycetota</taxon>
        <taxon>Actinomycetes</taxon>
        <taxon>Propionibacteriales</taxon>
        <taxon>Nocardioidaceae</taxon>
        <taxon>Aeromicrobium</taxon>
    </lineage>
</organism>
<dbReference type="Pfam" id="PF04679">
    <property type="entry name" value="DNA_ligase_A_C"/>
    <property type="match status" value="1"/>
</dbReference>
<evidence type="ECO:0000256" key="1">
    <source>
        <dbReference type="ARBA" id="ARBA00001936"/>
    </source>
</evidence>
<dbReference type="Pfam" id="PF01068">
    <property type="entry name" value="DNA_ligase_A_M"/>
    <property type="match status" value="1"/>
</dbReference>
<evidence type="ECO:0000313" key="25">
    <source>
        <dbReference type="EMBL" id="TSD64414.1"/>
    </source>
</evidence>
<dbReference type="GO" id="GO:0003677">
    <property type="term" value="F:DNA binding"/>
    <property type="evidence" value="ECO:0007669"/>
    <property type="project" value="UniProtKB-KW"/>
</dbReference>
<keyword evidence="11" id="KW-0269">Exonuclease</keyword>
<feature type="compositionally biased region" description="Basic and acidic residues" evidence="23">
    <location>
        <begin position="318"/>
        <end position="328"/>
    </location>
</feature>
<dbReference type="Gene3D" id="3.90.920.10">
    <property type="entry name" value="DNA primase, PRIM domain"/>
    <property type="match status" value="1"/>
</dbReference>
<feature type="region of interest" description="Disordered" evidence="23">
    <location>
        <begin position="286"/>
        <end position="328"/>
    </location>
</feature>
<keyword evidence="3 25" id="KW-0436">Ligase</keyword>
<evidence type="ECO:0000256" key="2">
    <source>
        <dbReference type="ARBA" id="ARBA00012727"/>
    </source>
</evidence>
<keyword evidence="8" id="KW-0547">Nucleotide-binding</keyword>
<keyword evidence="16" id="KW-0234">DNA repair</keyword>
<evidence type="ECO:0000256" key="20">
    <source>
        <dbReference type="ARBA" id="ARBA00034003"/>
    </source>
</evidence>
<dbReference type="PANTHER" id="PTHR42705:SF2">
    <property type="entry name" value="BIFUNCTIONAL NON-HOMOLOGOUS END JOINING PROTEIN LIGD"/>
    <property type="match status" value="1"/>
</dbReference>
<evidence type="ECO:0000256" key="10">
    <source>
        <dbReference type="ARBA" id="ARBA00022801"/>
    </source>
</evidence>
<evidence type="ECO:0000256" key="21">
    <source>
        <dbReference type="ARBA" id="ARBA00049981"/>
    </source>
</evidence>
<evidence type="ECO:0000256" key="22">
    <source>
        <dbReference type="ARBA" id="ARBA00049990"/>
    </source>
</evidence>
<keyword evidence="14" id="KW-0238">DNA-binding</keyword>
<dbReference type="Proteomes" id="UP000316988">
    <property type="component" value="Unassembled WGS sequence"/>
</dbReference>
<dbReference type="CDD" id="cd04863">
    <property type="entry name" value="MtLigD_Pol_like"/>
    <property type="match status" value="1"/>
</dbReference>
<evidence type="ECO:0000256" key="5">
    <source>
        <dbReference type="ARBA" id="ARBA00022695"/>
    </source>
</evidence>
<dbReference type="InterPro" id="IPR012309">
    <property type="entry name" value="DNA_ligase_ATP-dep_C"/>
</dbReference>
<comment type="caution">
    <text evidence="25">The sequence shown here is derived from an EMBL/GenBank/DDBJ whole genome shotgun (WGS) entry which is preliminary data.</text>
</comment>
<dbReference type="CDD" id="cd07971">
    <property type="entry name" value="OBF_DNA_ligase_LigD"/>
    <property type="match status" value="1"/>
</dbReference>
<evidence type="ECO:0000256" key="14">
    <source>
        <dbReference type="ARBA" id="ARBA00023125"/>
    </source>
</evidence>
<dbReference type="NCBIfam" id="NF007210">
    <property type="entry name" value="PRK09632.1"/>
    <property type="match status" value="1"/>
</dbReference>
<name>A0A554SDI9_9ACTN</name>
<evidence type="ECO:0000256" key="9">
    <source>
        <dbReference type="ARBA" id="ARBA00022763"/>
    </source>
</evidence>
<keyword evidence="13" id="KW-0239">DNA-directed DNA polymerase</keyword>
<keyword evidence="9" id="KW-0227">DNA damage</keyword>
<evidence type="ECO:0000256" key="11">
    <source>
        <dbReference type="ARBA" id="ARBA00022839"/>
    </source>
</evidence>
<proteinExistence type="inferred from homology"/>
<evidence type="ECO:0000256" key="18">
    <source>
        <dbReference type="ARBA" id="ARBA00023268"/>
    </source>
</evidence>
<comment type="cofactor">
    <cofactor evidence="1">
        <name>Mn(2+)</name>
        <dbReference type="ChEBI" id="CHEBI:29035"/>
    </cofactor>
</comment>
<keyword evidence="26" id="KW-1185">Reference proteome</keyword>
<dbReference type="Gene3D" id="3.30.470.30">
    <property type="entry name" value="DNA ligase/mRNA capping enzyme"/>
    <property type="match status" value="1"/>
</dbReference>
<keyword evidence="5" id="KW-0548">Nucleotidyltransferase</keyword>
<keyword evidence="15" id="KW-0233">DNA recombination</keyword>
<keyword evidence="18" id="KW-0511">Multifunctional enzyme</keyword>
<dbReference type="NCBIfam" id="TIGR02779">
    <property type="entry name" value="NHEJ_ligase_lig"/>
    <property type="match status" value="1"/>
</dbReference>
<dbReference type="GO" id="GO:0046872">
    <property type="term" value="F:metal ion binding"/>
    <property type="evidence" value="ECO:0007669"/>
    <property type="project" value="UniProtKB-KW"/>
</dbReference>